<dbReference type="EMBL" id="CZQA01000001">
    <property type="protein sequence ID" value="CUS34023.1"/>
    <property type="molecule type" value="Genomic_DNA"/>
</dbReference>
<dbReference type="InterPro" id="IPR023614">
    <property type="entry name" value="Porin_dom_sf"/>
</dbReference>
<dbReference type="STRING" id="1742972.COMA1_11476"/>
<name>A0A0S4L8L3_9BACT</name>
<feature type="chain" id="PRO_5006623775" evidence="1">
    <location>
        <begin position="27"/>
        <end position="448"/>
    </location>
</feature>
<gene>
    <name evidence="2" type="ORF">COMA1_11476</name>
</gene>
<protein>
    <submittedName>
        <fullName evidence="2">Secreted protein</fullName>
    </submittedName>
</protein>
<organism evidence="2 3">
    <name type="scientific">Candidatus Nitrospira nitrosa</name>
    <dbReference type="NCBI Taxonomy" id="1742972"/>
    <lineage>
        <taxon>Bacteria</taxon>
        <taxon>Pseudomonadati</taxon>
        <taxon>Nitrospirota</taxon>
        <taxon>Nitrospiria</taxon>
        <taxon>Nitrospirales</taxon>
        <taxon>Nitrospiraceae</taxon>
        <taxon>Nitrospira</taxon>
    </lineage>
</organism>
<dbReference type="InterPro" id="IPR010870">
    <property type="entry name" value="Porin_O/P"/>
</dbReference>
<dbReference type="Proteomes" id="UP000199032">
    <property type="component" value="Unassembled WGS sequence"/>
</dbReference>
<accession>A0A0S4L8L3</accession>
<sequence length="448" mass="51052">MKRWGLVSVLCAMSFGMIFTATVAQANVEDLLYEKGQITKEEWLKLKAEHERDDAIIAEKAAIKKWFDKISIRGYVQARYTYLPGDKSIRSEYDNTIRDNTGFAFRRVRLVFSGDITDWLSFYIQPDFSGAVPGTTGDGSNNFAQLRDAYADIFMPIPFLFFEEKELRVRVGQSKVPFGFENLQSSQNRLTFDRADGLNSAVNGERDLGMFIYYTPKETRKLFKKLVDSGLKGSGDYGMLGVGVYNGQTININDRNDNKHVVLHATYPMELPYGQIIQFGVDAYRGTFNVGATTPLTTGGPAIGRENNGNILDERVGVHFILFPQPIGFQAEWNWGNGPQLNATRTRVEEGDIQGGYVQGMYKWDVNKPWLTSLIPYVRYQEYSGGKKHRTNSPFNVVREWEIGMEWQIAKSLEFTIAYARSRRTDTQTAPYNIREGDIVRTQLQYNF</sequence>
<feature type="signal peptide" evidence="1">
    <location>
        <begin position="1"/>
        <end position="26"/>
    </location>
</feature>
<dbReference type="Gene3D" id="2.40.160.10">
    <property type="entry name" value="Porin"/>
    <property type="match status" value="1"/>
</dbReference>
<dbReference type="SUPFAM" id="SSF56935">
    <property type="entry name" value="Porins"/>
    <property type="match status" value="1"/>
</dbReference>
<proteinExistence type="predicted"/>
<evidence type="ECO:0000313" key="2">
    <source>
        <dbReference type="EMBL" id="CUS34023.1"/>
    </source>
</evidence>
<evidence type="ECO:0000256" key="1">
    <source>
        <dbReference type="SAM" id="SignalP"/>
    </source>
</evidence>
<evidence type="ECO:0000313" key="3">
    <source>
        <dbReference type="Proteomes" id="UP000199032"/>
    </source>
</evidence>
<dbReference type="Pfam" id="PF07396">
    <property type="entry name" value="Porin_O_P"/>
    <property type="match status" value="1"/>
</dbReference>
<keyword evidence="3" id="KW-1185">Reference proteome</keyword>
<keyword evidence="1" id="KW-0732">Signal</keyword>
<reference evidence="2 3" key="1">
    <citation type="submission" date="2015-10" db="EMBL/GenBank/DDBJ databases">
        <authorList>
            <person name="Gilbert D.G."/>
        </authorList>
    </citation>
    <scope>NUCLEOTIDE SEQUENCE [LARGE SCALE GENOMIC DNA]</scope>
    <source>
        <strain evidence="2">COMA1</strain>
    </source>
</reference>
<dbReference type="AlphaFoldDB" id="A0A0S4L8L3"/>